<dbReference type="GO" id="GO:0006284">
    <property type="term" value="P:base-excision repair"/>
    <property type="evidence" value="ECO:0007669"/>
    <property type="project" value="InterPro"/>
</dbReference>
<evidence type="ECO:0000256" key="2">
    <source>
        <dbReference type="ARBA" id="ARBA00022763"/>
    </source>
</evidence>
<accession>A0AAU7G9Y1</accession>
<evidence type="ECO:0000256" key="4">
    <source>
        <dbReference type="ARBA" id="ARBA00023204"/>
    </source>
</evidence>
<gene>
    <name evidence="6" type="ORF">AAME72_12820</name>
</gene>
<name>A0AAU7G9Y1_9MICO</name>
<keyword evidence="6" id="KW-0326">Glycosidase</keyword>
<dbReference type="NCBIfam" id="NF002003">
    <property type="entry name" value="PRK00802.1-3"/>
    <property type="match status" value="1"/>
</dbReference>
<dbReference type="EMBL" id="CP157390">
    <property type="protein sequence ID" value="XBM46963.1"/>
    <property type="molecule type" value="Genomic_DNA"/>
</dbReference>
<dbReference type="GO" id="GO:0003677">
    <property type="term" value="F:DNA binding"/>
    <property type="evidence" value="ECO:0007669"/>
    <property type="project" value="InterPro"/>
</dbReference>
<keyword evidence="4 5" id="KW-0234">DNA repair</keyword>
<dbReference type="PANTHER" id="PTHR10429">
    <property type="entry name" value="DNA-3-METHYLADENINE GLYCOSYLASE"/>
    <property type="match status" value="1"/>
</dbReference>
<dbReference type="InterPro" id="IPR036995">
    <property type="entry name" value="MPG_sf"/>
</dbReference>
<dbReference type="Pfam" id="PF02245">
    <property type="entry name" value="Pur_DNA_glyco"/>
    <property type="match status" value="1"/>
</dbReference>
<dbReference type="GO" id="GO:0003905">
    <property type="term" value="F:alkylbase DNA N-glycosylase activity"/>
    <property type="evidence" value="ECO:0007669"/>
    <property type="project" value="InterPro"/>
</dbReference>
<dbReference type="InterPro" id="IPR003180">
    <property type="entry name" value="MPG"/>
</dbReference>
<dbReference type="HAMAP" id="MF_00527">
    <property type="entry name" value="3MGH"/>
    <property type="match status" value="1"/>
</dbReference>
<evidence type="ECO:0000256" key="1">
    <source>
        <dbReference type="ARBA" id="ARBA00009232"/>
    </source>
</evidence>
<reference evidence="6" key="1">
    <citation type="submission" date="2024-05" db="EMBL/GenBank/DDBJ databases">
        <title>The Natural Products Discovery Center: Release of the First 8490 Sequenced Strains for Exploring Actinobacteria Biosynthetic Diversity.</title>
        <authorList>
            <person name="Kalkreuter E."/>
            <person name="Kautsar S.A."/>
            <person name="Yang D."/>
            <person name="Bader C.D."/>
            <person name="Teijaro C.N."/>
            <person name="Fluegel L."/>
            <person name="Davis C.M."/>
            <person name="Simpson J.R."/>
            <person name="Lauterbach L."/>
            <person name="Steele A.D."/>
            <person name="Gui C."/>
            <person name="Meng S."/>
            <person name="Li G."/>
            <person name="Viehrig K."/>
            <person name="Ye F."/>
            <person name="Su P."/>
            <person name="Kiefer A.F."/>
            <person name="Nichols A."/>
            <person name="Cepeda A.J."/>
            <person name="Yan W."/>
            <person name="Fan B."/>
            <person name="Jiang Y."/>
            <person name="Adhikari A."/>
            <person name="Zheng C.-J."/>
            <person name="Schuster L."/>
            <person name="Cowan T.M."/>
            <person name="Smanski M.J."/>
            <person name="Chevrette M.G."/>
            <person name="de Carvalho L.P.S."/>
            <person name="Shen B."/>
        </authorList>
    </citation>
    <scope>NUCLEOTIDE SEQUENCE</scope>
    <source>
        <strain evidence="6">NPDC080035</strain>
    </source>
</reference>
<keyword evidence="2 5" id="KW-0227">DNA damage</keyword>
<dbReference type="InterPro" id="IPR011034">
    <property type="entry name" value="Formyl_transferase-like_C_sf"/>
</dbReference>
<dbReference type="NCBIfam" id="TIGR00567">
    <property type="entry name" value="3mg"/>
    <property type="match status" value="1"/>
</dbReference>
<dbReference type="Gene3D" id="3.10.300.10">
    <property type="entry name" value="Methylpurine-DNA glycosylase (MPG)"/>
    <property type="match status" value="1"/>
</dbReference>
<evidence type="ECO:0000256" key="3">
    <source>
        <dbReference type="ARBA" id="ARBA00022801"/>
    </source>
</evidence>
<organism evidence="6">
    <name type="scientific">Leifsonia sp. NPDC080035</name>
    <dbReference type="NCBI Taxonomy" id="3143936"/>
    <lineage>
        <taxon>Bacteria</taxon>
        <taxon>Bacillati</taxon>
        <taxon>Actinomycetota</taxon>
        <taxon>Actinomycetes</taxon>
        <taxon>Micrococcales</taxon>
        <taxon>Microbacteriaceae</taxon>
        <taxon>Leifsonia</taxon>
    </lineage>
</organism>
<dbReference type="RefSeq" id="WP_348786939.1">
    <property type="nucleotide sequence ID" value="NZ_CP157390.1"/>
</dbReference>
<proteinExistence type="inferred from homology"/>
<sequence>MTLYRPERDAFLASSIEVAPRLLGAVLRHESPEGAVAVRITEVEAYIGDGLDPGSHAFRGRTKRNAVMYGEPGHLYAYFTYGMHVCANVVCSPEGEASAVLLRAGEVVEGEELAAHRRAGVTGRAIPHRDLARGPARLVVAAGLSLADDGADLFAAPFELLLPAVQAEYATGPRTGVSGPGGGGAFPWRYWLPGDPTVSPYKRHPKSHD</sequence>
<evidence type="ECO:0000313" key="6">
    <source>
        <dbReference type="EMBL" id="XBM46963.1"/>
    </source>
</evidence>
<evidence type="ECO:0000256" key="5">
    <source>
        <dbReference type="HAMAP-Rule" id="MF_00527"/>
    </source>
</evidence>
<dbReference type="CDD" id="cd00540">
    <property type="entry name" value="AAG"/>
    <property type="match status" value="1"/>
</dbReference>
<comment type="similarity">
    <text evidence="1 5">Belongs to the DNA glycosylase MPG family.</text>
</comment>
<protein>
    <recommendedName>
        <fullName evidence="5">Putative 3-methyladenine DNA glycosylase</fullName>
        <ecNumber evidence="5">3.2.2.-</ecNumber>
    </recommendedName>
</protein>
<dbReference type="AlphaFoldDB" id="A0AAU7G9Y1"/>
<dbReference type="PANTHER" id="PTHR10429:SF0">
    <property type="entry name" value="DNA-3-METHYLADENINE GLYCOSYLASE"/>
    <property type="match status" value="1"/>
</dbReference>
<dbReference type="EC" id="3.2.2.-" evidence="5"/>
<dbReference type="SUPFAM" id="SSF50486">
    <property type="entry name" value="FMT C-terminal domain-like"/>
    <property type="match status" value="1"/>
</dbReference>
<keyword evidence="3 5" id="KW-0378">Hydrolase</keyword>